<reference evidence="2" key="1">
    <citation type="submission" date="2022-12" db="EMBL/GenBank/DDBJ databases">
        <authorList>
            <person name="Bing R.G."/>
            <person name="Willard D.J."/>
            <person name="Manesh M.J.H."/>
            <person name="Laemthong T."/>
            <person name="Crosby J.R."/>
            <person name="Kelly R.M."/>
        </authorList>
    </citation>
    <scope>NUCLEOTIDE SEQUENCE</scope>
    <source>
        <strain evidence="2">DSM 8991</strain>
    </source>
</reference>
<dbReference type="Gene3D" id="2.40.380.10">
    <property type="entry name" value="FomD-like"/>
    <property type="match status" value="1"/>
</dbReference>
<sequence length="174" mass="20706">MKLIRKRFYPEEEIDISSDEIVYMNDEVLITKWLPIKKREDIKWGASCVYLKKGVKISKVFDYNDRLLYTYCDIIDTHIESDKIVTEDLLVDVIVFPDKSYRIVDIDELVSLRRENKISEEIVLMALERLNLLLNDLYNGFKLDKVEEYLKKGVNLNNDDNNWRKDKLNSQECC</sequence>
<protein>
    <submittedName>
        <fullName evidence="2">DUF402 domain-containing protein</fullName>
    </submittedName>
</protein>
<dbReference type="Proteomes" id="UP001164745">
    <property type="component" value="Chromosome"/>
</dbReference>
<dbReference type="InterPro" id="IPR007295">
    <property type="entry name" value="DUF402"/>
</dbReference>
<dbReference type="InterPro" id="IPR035930">
    <property type="entry name" value="FomD-like_sf"/>
</dbReference>
<dbReference type="Pfam" id="PF04167">
    <property type="entry name" value="DUF402"/>
    <property type="match status" value="1"/>
</dbReference>
<gene>
    <name evidence="2" type="ORF">OTJ99_001963</name>
</gene>
<keyword evidence="3" id="KW-1185">Reference proteome</keyword>
<dbReference type="EMBL" id="CP113864">
    <property type="protein sequence ID" value="WAM31141.1"/>
    <property type="molecule type" value="Genomic_DNA"/>
</dbReference>
<evidence type="ECO:0000313" key="3">
    <source>
        <dbReference type="Proteomes" id="UP001164745"/>
    </source>
</evidence>
<feature type="domain" description="DUF402" evidence="1">
    <location>
        <begin position="26"/>
        <end position="140"/>
    </location>
</feature>
<dbReference type="RefSeq" id="WP_045165625.1">
    <property type="nucleotide sequence ID" value="NZ_CP113864.1"/>
</dbReference>
<name>A0ABY7BJC9_9FIRM</name>
<evidence type="ECO:0000259" key="1">
    <source>
        <dbReference type="Pfam" id="PF04167"/>
    </source>
</evidence>
<evidence type="ECO:0000313" key="2">
    <source>
        <dbReference type="EMBL" id="WAM31141.1"/>
    </source>
</evidence>
<dbReference type="SUPFAM" id="SSF159234">
    <property type="entry name" value="FomD-like"/>
    <property type="match status" value="1"/>
</dbReference>
<accession>A0ABY7BJC9</accession>
<proteinExistence type="predicted"/>
<organism evidence="2 3">
    <name type="scientific">Caldicellulosiruptor naganoensis</name>
    <dbReference type="NCBI Taxonomy" id="29324"/>
    <lineage>
        <taxon>Bacteria</taxon>
        <taxon>Bacillati</taxon>
        <taxon>Bacillota</taxon>
        <taxon>Bacillota incertae sedis</taxon>
        <taxon>Caldicellulosiruptorales</taxon>
        <taxon>Caldicellulosiruptoraceae</taxon>
        <taxon>Caldicellulosiruptor</taxon>
    </lineage>
</organism>